<dbReference type="EMBL" id="CP061169">
    <property type="protein sequence ID" value="QPZ39690.1"/>
    <property type="molecule type" value="Genomic_DNA"/>
</dbReference>
<dbReference type="Proteomes" id="UP000662814">
    <property type="component" value="Chromosome"/>
</dbReference>
<name>A0ABX6YN17_9MICO</name>
<dbReference type="RefSeq" id="WP_166989303.1">
    <property type="nucleotide sequence ID" value="NZ_CP061169.1"/>
</dbReference>
<evidence type="ECO:0000313" key="2">
    <source>
        <dbReference type="Proteomes" id="UP000662814"/>
    </source>
</evidence>
<keyword evidence="2" id="KW-1185">Reference proteome</keyword>
<proteinExistence type="predicted"/>
<evidence type="ECO:0000313" key="1">
    <source>
        <dbReference type="EMBL" id="QPZ39690.1"/>
    </source>
</evidence>
<organism evidence="1 2">
    <name type="scientific">Paramicrobacterium chengjingii</name>
    <dbReference type="NCBI Taxonomy" id="2769067"/>
    <lineage>
        <taxon>Bacteria</taxon>
        <taxon>Bacillati</taxon>
        <taxon>Actinomycetota</taxon>
        <taxon>Actinomycetes</taxon>
        <taxon>Micrococcales</taxon>
        <taxon>Microbacteriaceae</taxon>
        <taxon>Paramicrobacterium</taxon>
    </lineage>
</organism>
<accession>A0ABX6YN17</accession>
<protein>
    <recommendedName>
        <fullName evidence="3">DUF3618 domain-containing protein</fullName>
    </recommendedName>
</protein>
<evidence type="ECO:0008006" key="3">
    <source>
        <dbReference type="Google" id="ProtNLM"/>
    </source>
</evidence>
<reference evidence="1 2" key="1">
    <citation type="submission" date="2020-12" db="EMBL/GenBank/DDBJ databases">
        <title>Microbacterium sp. HY060.</title>
        <authorList>
            <person name="Zhou J."/>
        </authorList>
    </citation>
    <scope>NUCLEOTIDE SEQUENCE [LARGE SCALE GENOMIC DNA]</scope>
    <source>
        <strain evidence="1 2">HY60</strain>
    </source>
</reference>
<sequence>MAEPNELFNLIREDLREFRKEVNQRFDTLVSQSSFDAERRRVDDRFKDLADDIAAEREARMHAVEAERNARKVSQDAESKKNAATGIWVRWGITAAVGIPAVYWAWSAFITGGGG</sequence>
<gene>
    <name evidence="1" type="ORF">HCR76_06500</name>
</gene>